<evidence type="ECO:0000256" key="1">
    <source>
        <dbReference type="ARBA" id="ARBA00022553"/>
    </source>
</evidence>
<sequence length="229" mass="26115">MQEILIIDDEKDIVSAIEYNLVKDGFKVSKAFDGHNGLKLAKDKIPQLILLDLMLPGIPGLEVCKILKSDPKTKEIPIIMLTAKVSETDKVVGLELGADDYITKPFSMRELLARVKAILKRYGKEDPLIYSPIIRFSNLEIDSEKHVVRALNKELELTAKEFDLLKYFAENEGRVLNREKLLDKVWGIDVAIETRTVDVHIRRLREKLGKVGSYIHTLRGVGYKFEAKR</sequence>
<dbReference type="GO" id="GO:0006355">
    <property type="term" value="P:regulation of DNA-templated transcription"/>
    <property type="evidence" value="ECO:0007669"/>
    <property type="project" value="InterPro"/>
</dbReference>
<keyword evidence="1 6" id="KW-0597">Phosphoprotein</keyword>
<dbReference type="InterPro" id="IPR039420">
    <property type="entry name" value="WalR-like"/>
</dbReference>
<feature type="domain" description="OmpR/PhoB-type" evidence="9">
    <location>
        <begin position="131"/>
        <end position="227"/>
    </location>
</feature>
<dbReference type="SUPFAM" id="SSF52172">
    <property type="entry name" value="CheY-like"/>
    <property type="match status" value="1"/>
</dbReference>
<evidence type="ECO:0000259" key="9">
    <source>
        <dbReference type="PROSITE" id="PS51755"/>
    </source>
</evidence>
<evidence type="ECO:0000256" key="3">
    <source>
        <dbReference type="ARBA" id="ARBA00023015"/>
    </source>
</evidence>
<dbReference type="GO" id="GO:0005829">
    <property type="term" value="C:cytosol"/>
    <property type="evidence" value="ECO:0007669"/>
    <property type="project" value="TreeGrafter"/>
</dbReference>
<accession>A0A1F4S2I7</accession>
<proteinExistence type="predicted"/>
<dbReference type="InterPro" id="IPR036388">
    <property type="entry name" value="WH-like_DNA-bd_sf"/>
</dbReference>
<gene>
    <name evidence="10" type="ORF">A2290_01900</name>
</gene>
<dbReference type="SMART" id="SM00862">
    <property type="entry name" value="Trans_reg_C"/>
    <property type="match status" value="1"/>
</dbReference>
<dbReference type="InterPro" id="IPR016032">
    <property type="entry name" value="Sig_transdc_resp-reg_C-effctor"/>
</dbReference>
<dbReference type="PROSITE" id="PS50110">
    <property type="entry name" value="RESPONSE_REGULATORY"/>
    <property type="match status" value="1"/>
</dbReference>
<keyword evidence="5" id="KW-0804">Transcription</keyword>
<evidence type="ECO:0000313" key="11">
    <source>
        <dbReference type="Proteomes" id="UP000177905"/>
    </source>
</evidence>
<evidence type="ECO:0000256" key="7">
    <source>
        <dbReference type="PROSITE-ProRule" id="PRU01091"/>
    </source>
</evidence>
<dbReference type="Pfam" id="PF00486">
    <property type="entry name" value="Trans_reg_C"/>
    <property type="match status" value="1"/>
</dbReference>
<evidence type="ECO:0000256" key="6">
    <source>
        <dbReference type="PROSITE-ProRule" id="PRU00169"/>
    </source>
</evidence>
<dbReference type="InterPro" id="IPR001789">
    <property type="entry name" value="Sig_transdc_resp-reg_receiver"/>
</dbReference>
<protein>
    <submittedName>
        <fullName evidence="10">DNA-binding response regulator</fullName>
    </submittedName>
</protein>
<dbReference type="Pfam" id="PF00072">
    <property type="entry name" value="Response_reg"/>
    <property type="match status" value="1"/>
</dbReference>
<evidence type="ECO:0000313" key="10">
    <source>
        <dbReference type="EMBL" id="OGC14589.1"/>
    </source>
</evidence>
<evidence type="ECO:0000256" key="2">
    <source>
        <dbReference type="ARBA" id="ARBA00023012"/>
    </source>
</evidence>
<evidence type="ECO:0000256" key="5">
    <source>
        <dbReference type="ARBA" id="ARBA00023163"/>
    </source>
</evidence>
<dbReference type="Gene3D" id="3.40.50.2300">
    <property type="match status" value="1"/>
</dbReference>
<dbReference type="GO" id="GO:0000976">
    <property type="term" value="F:transcription cis-regulatory region binding"/>
    <property type="evidence" value="ECO:0007669"/>
    <property type="project" value="TreeGrafter"/>
</dbReference>
<dbReference type="GO" id="GO:0032993">
    <property type="term" value="C:protein-DNA complex"/>
    <property type="evidence" value="ECO:0007669"/>
    <property type="project" value="TreeGrafter"/>
</dbReference>
<comment type="caution">
    <text evidence="10">The sequence shown here is derived from an EMBL/GenBank/DDBJ whole genome shotgun (WGS) entry which is preliminary data.</text>
</comment>
<dbReference type="AlphaFoldDB" id="A0A1F4S2I7"/>
<feature type="domain" description="Response regulatory" evidence="8">
    <location>
        <begin position="3"/>
        <end position="119"/>
    </location>
</feature>
<dbReference type="FunFam" id="3.40.50.2300:FF:000001">
    <property type="entry name" value="DNA-binding response regulator PhoB"/>
    <property type="match status" value="1"/>
</dbReference>
<dbReference type="InterPro" id="IPR011006">
    <property type="entry name" value="CheY-like_superfamily"/>
</dbReference>
<keyword evidence="3" id="KW-0805">Transcription regulation</keyword>
<dbReference type="CDD" id="cd00383">
    <property type="entry name" value="trans_reg_C"/>
    <property type="match status" value="1"/>
</dbReference>
<dbReference type="PANTHER" id="PTHR48111:SF1">
    <property type="entry name" value="TWO-COMPONENT RESPONSE REGULATOR ORR33"/>
    <property type="match status" value="1"/>
</dbReference>
<dbReference type="EMBL" id="MEUA01000034">
    <property type="protein sequence ID" value="OGC14589.1"/>
    <property type="molecule type" value="Genomic_DNA"/>
</dbReference>
<dbReference type="Proteomes" id="UP000177905">
    <property type="component" value="Unassembled WGS sequence"/>
</dbReference>
<dbReference type="Gene3D" id="1.10.10.10">
    <property type="entry name" value="Winged helix-like DNA-binding domain superfamily/Winged helix DNA-binding domain"/>
    <property type="match status" value="1"/>
</dbReference>
<name>A0A1F4S2I7_UNCSA</name>
<dbReference type="InterPro" id="IPR001867">
    <property type="entry name" value="OmpR/PhoB-type_DNA-bd"/>
</dbReference>
<reference evidence="10 11" key="1">
    <citation type="journal article" date="2016" name="Nat. Commun.">
        <title>Thousands of microbial genomes shed light on interconnected biogeochemical processes in an aquifer system.</title>
        <authorList>
            <person name="Anantharaman K."/>
            <person name="Brown C.T."/>
            <person name="Hug L.A."/>
            <person name="Sharon I."/>
            <person name="Castelle C.J."/>
            <person name="Probst A.J."/>
            <person name="Thomas B.C."/>
            <person name="Singh A."/>
            <person name="Wilkins M.J."/>
            <person name="Karaoz U."/>
            <person name="Brodie E.L."/>
            <person name="Williams K.H."/>
            <person name="Hubbard S.S."/>
            <person name="Banfield J.F."/>
        </authorList>
    </citation>
    <scope>NUCLEOTIDE SEQUENCE [LARGE SCALE GENOMIC DNA]</scope>
</reference>
<dbReference type="PANTHER" id="PTHR48111">
    <property type="entry name" value="REGULATOR OF RPOS"/>
    <property type="match status" value="1"/>
</dbReference>
<dbReference type="FunFam" id="1.10.10.10:FF:000018">
    <property type="entry name" value="DNA-binding response regulator ResD"/>
    <property type="match status" value="1"/>
</dbReference>
<evidence type="ECO:0000259" key="8">
    <source>
        <dbReference type="PROSITE" id="PS50110"/>
    </source>
</evidence>
<evidence type="ECO:0000256" key="4">
    <source>
        <dbReference type="ARBA" id="ARBA00023125"/>
    </source>
</evidence>
<feature type="DNA-binding region" description="OmpR/PhoB-type" evidence="7">
    <location>
        <begin position="131"/>
        <end position="227"/>
    </location>
</feature>
<dbReference type="PROSITE" id="PS51755">
    <property type="entry name" value="OMPR_PHOB"/>
    <property type="match status" value="1"/>
</dbReference>
<dbReference type="GO" id="GO:0000156">
    <property type="term" value="F:phosphorelay response regulator activity"/>
    <property type="evidence" value="ECO:0007669"/>
    <property type="project" value="TreeGrafter"/>
</dbReference>
<feature type="modified residue" description="4-aspartylphosphate" evidence="6">
    <location>
        <position position="52"/>
    </location>
</feature>
<dbReference type="Gene3D" id="6.10.250.690">
    <property type="match status" value="1"/>
</dbReference>
<organism evidence="10 11">
    <name type="scientific">candidate division WOR-1 bacterium RIFOXYB2_FULL_36_35</name>
    <dbReference type="NCBI Taxonomy" id="1802578"/>
    <lineage>
        <taxon>Bacteria</taxon>
        <taxon>Bacillati</taxon>
        <taxon>Saganbacteria</taxon>
    </lineage>
</organism>
<keyword evidence="4 7" id="KW-0238">DNA-binding</keyword>
<keyword evidence="2" id="KW-0902">Two-component regulatory system</keyword>
<dbReference type="SUPFAM" id="SSF46894">
    <property type="entry name" value="C-terminal effector domain of the bipartite response regulators"/>
    <property type="match status" value="1"/>
</dbReference>
<dbReference type="SMART" id="SM00448">
    <property type="entry name" value="REC"/>
    <property type="match status" value="1"/>
</dbReference>